<evidence type="ECO:0000313" key="2">
    <source>
        <dbReference type="Proteomes" id="UP000479000"/>
    </source>
</evidence>
<accession>A0A6H5GAE8</accession>
<proteinExistence type="predicted"/>
<evidence type="ECO:0000313" key="1">
    <source>
        <dbReference type="EMBL" id="CAA9999895.1"/>
    </source>
</evidence>
<protein>
    <submittedName>
        <fullName evidence="1">Uncharacterized protein</fullName>
    </submittedName>
</protein>
<reference evidence="1 2" key="1">
    <citation type="submission" date="2020-02" db="EMBL/GenBank/DDBJ databases">
        <authorList>
            <person name="Ferguson B K."/>
        </authorList>
    </citation>
    <scope>NUCLEOTIDE SEQUENCE [LARGE SCALE GENOMIC DNA]</scope>
</reference>
<keyword evidence="2" id="KW-1185">Reference proteome</keyword>
<dbReference type="Proteomes" id="UP000479000">
    <property type="component" value="Unassembled WGS sequence"/>
</dbReference>
<name>A0A6H5GAE8_9HEMI</name>
<dbReference type="EMBL" id="CADCXU010009068">
    <property type="protein sequence ID" value="CAA9999895.1"/>
    <property type="molecule type" value="Genomic_DNA"/>
</dbReference>
<gene>
    <name evidence="1" type="ORF">NTEN_LOCUS6121</name>
</gene>
<sequence length="91" mass="10385">MAILTHLLRERPTGHRVLRNRRGKGFRRKIFAIFSTTGRPAVFSPYQGSADLSPGDHAIRLKNYVKEHGSIVSHLRRFQGFSRFGCENDSC</sequence>
<organism evidence="1 2">
    <name type="scientific">Nesidiocoris tenuis</name>
    <dbReference type="NCBI Taxonomy" id="355587"/>
    <lineage>
        <taxon>Eukaryota</taxon>
        <taxon>Metazoa</taxon>
        <taxon>Ecdysozoa</taxon>
        <taxon>Arthropoda</taxon>
        <taxon>Hexapoda</taxon>
        <taxon>Insecta</taxon>
        <taxon>Pterygota</taxon>
        <taxon>Neoptera</taxon>
        <taxon>Paraneoptera</taxon>
        <taxon>Hemiptera</taxon>
        <taxon>Heteroptera</taxon>
        <taxon>Panheteroptera</taxon>
        <taxon>Cimicomorpha</taxon>
        <taxon>Miridae</taxon>
        <taxon>Dicyphina</taxon>
        <taxon>Nesidiocoris</taxon>
    </lineage>
</organism>
<dbReference type="AlphaFoldDB" id="A0A6H5GAE8"/>